<keyword evidence="2 5" id="KW-0863">Zinc-finger</keyword>
<organism>
    <name type="scientific">Solenopsis invicta</name>
    <name type="common">Red imported fire ant</name>
    <name type="synonym">Solenopsis wagneri</name>
    <dbReference type="NCBI Taxonomy" id="13686"/>
    <lineage>
        <taxon>Eukaryota</taxon>
        <taxon>Metazoa</taxon>
        <taxon>Ecdysozoa</taxon>
        <taxon>Arthropoda</taxon>
        <taxon>Hexapoda</taxon>
        <taxon>Insecta</taxon>
        <taxon>Pterygota</taxon>
        <taxon>Neoptera</taxon>
        <taxon>Endopterygota</taxon>
        <taxon>Hymenoptera</taxon>
        <taxon>Apocrita</taxon>
        <taxon>Aculeata</taxon>
        <taxon>Formicoidea</taxon>
        <taxon>Formicidae</taxon>
        <taxon>Myrmicinae</taxon>
        <taxon>Solenopsis</taxon>
    </lineage>
</organism>
<dbReference type="GO" id="GO:0008270">
    <property type="term" value="F:zinc ion binding"/>
    <property type="evidence" value="ECO:0007669"/>
    <property type="project" value="UniProtKB-KW"/>
</dbReference>
<dbReference type="Pfam" id="PF05485">
    <property type="entry name" value="THAP"/>
    <property type="match status" value="1"/>
</dbReference>
<sequence length="143" mass="17043">MKRACCVPNCNSEVKVPSHKFPKNPQKCAAWINSLNYDSSRLQKYKVCHKHFHETDYSYSPHNRFLKDTAIPFITYETESKQAPIAELQNKVIEQQTYNKHIQQYKAHNIKVQKKKINYVQNHEYRMQVETEVLQTSKRKETK</sequence>
<reference evidence="7" key="1">
    <citation type="journal article" date="2011" name="Proc. Natl. Acad. Sci. U.S.A.">
        <title>The genome of the fire ant Solenopsis invicta.</title>
        <authorList>
            <person name="Wurm Y."/>
            <person name="Wang J."/>
            <person name="Riba-Grognuz O."/>
            <person name="Corona M."/>
            <person name="Nygaard S."/>
            <person name="Hunt B.G."/>
            <person name="Ingram K.K."/>
            <person name="Falquet L."/>
            <person name="Nipitwattanaphon M."/>
            <person name="Gotzek D."/>
            <person name="Dijkstra M.B."/>
            <person name="Oettler J."/>
            <person name="Comtesse F."/>
            <person name="Shih C.J."/>
            <person name="Wu W.J."/>
            <person name="Yang C.C."/>
            <person name="Thomas J."/>
            <person name="Beaudoing E."/>
            <person name="Pradervand S."/>
            <person name="Flegel V."/>
            <person name="Cook E.D."/>
            <person name="Fabbretti R."/>
            <person name="Stockinger H."/>
            <person name="Long L."/>
            <person name="Farmerie W.G."/>
            <person name="Oakey J."/>
            <person name="Boomsma J.J."/>
            <person name="Pamilo P."/>
            <person name="Yi S.V."/>
            <person name="Heinze J."/>
            <person name="Goodisman M.A."/>
            <person name="Farinelli L."/>
            <person name="Harshman K."/>
            <person name="Hulo N."/>
            <person name="Cerutti L."/>
            <person name="Xenarios I."/>
            <person name="Shoemaker D."/>
            <person name="Keller L."/>
        </authorList>
    </citation>
    <scope>NUCLEOTIDE SEQUENCE [LARGE SCALE GENOMIC DNA]</scope>
</reference>
<dbReference type="EMBL" id="GL768089">
    <property type="protein sequence ID" value="EFZ12344.1"/>
    <property type="molecule type" value="Genomic_DNA"/>
</dbReference>
<keyword evidence="1" id="KW-0479">Metal-binding</keyword>
<evidence type="ECO:0000313" key="7">
    <source>
        <dbReference type="EMBL" id="EFZ12344.1"/>
    </source>
</evidence>
<dbReference type="SMART" id="SM00692">
    <property type="entry name" value="DM3"/>
    <property type="match status" value="1"/>
</dbReference>
<protein>
    <recommendedName>
        <fullName evidence="6">THAP-type domain-containing protein</fullName>
    </recommendedName>
</protein>
<feature type="domain" description="THAP-type" evidence="6">
    <location>
        <begin position="1"/>
        <end position="75"/>
    </location>
</feature>
<gene>
    <name evidence="7" type="ORF">SINV_05635</name>
</gene>
<dbReference type="AlphaFoldDB" id="E9J4A9"/>
<feature type="non-terminal residue" evidence="7">
    <location>
        <position position="143"/>
    </location>
</feature>
<proteinExistence type="predicted"/>
<evidence type="ECO:0000256" key="5">
    <source>
        <dbReference type="PROSITE-ProRule" id="PRU00309"/>
    </source>
</evidence>
<evidence type="ECO:0000256" key="3">
    <source>
        <dbReference type="ARBA" id="ARBA00022833"/>
    </source>
</evidence>
<dbReference type="Gene3D" id="6.20.210.20">
    <property type="entry name" value="THAP domain"/>
    <property type="match status" value="1"/>
</dbReference>
<dbReference type="HOGENOM" id="CLU_1808629_0_0_1"/>
<accession>E9J4A9</accession>
<evidence type="ECO:0000256" key="4">
    <source>
        <dbReference type="ARBA" id="ARBA00023125"/>
    </source>
</evidence>
<dbReference type="PROSITE" id="PS50950">
    <property type="entry name" value="ZF_THAP"/>
    <property type="match status" value="1"/>
</dbReference>
<dbReference type="GO" id="GO:0003677">
    <property type="term" value="F:DNA binding"/>
    <property type="evidence" value="ECO:0007669"/>
    <property type="project" value="UniProtKB-UniRule"/>
</dbReference>
<dbReference type="SUPFAM" id="SSF57716">
    <property type="entry name" value="Glucocorticoid receptor-like (DNA-binding domain)"/>
    <property type="match status" value="1"/>
</dbReference>
<evidence type="ECO:0000256" key="1">
    <source>
        <dbReference type="ARBA" id="ARBA00022723"/>
    </source>
</evidence>
<name>E9J4A9_SOLIN</name>
<keyword evidence="3" id="KW-0862">Zinc</keyword>
<evidence type="ECO:0000256" key="2">
    <source>
        <dbReference type="ARBA" id="ARBA00022771"/>
    </source>
</evidence>
<evidence type="ECO:0000259" key="6">
    <source>
        <dbReference type="PROSITE" id="PS50950"/>
    </source>
</evidence>
<dbReference type="InterPro" id="IPR006612">
    <property type="entry name" value="THAP_Znf"/>
</dbReference>
<dbReference type="InterPro" id="IPR038441">
    <property type="entry name" value="THAP_Znf_sf"/>
</dbReference>
<keyword evidence="4 5" id="KW-0238">DNA-binding</keyword>
<dbReference type="SMART" id="SM00980">
    <property type="entry name" value="THAP"/>
    <property type="match status" value="1"/>
</dbReference>